<evidence type="ECO:0000256" key="1">
    <source>
        <dbReference type="ARBA" id="ARBA00001917"/>
    </source>
</evidence>
<feature type="binding site" evidence="7">
    <location>
        <begin position="333"/>
        <end position="337"/>
    </location>
    <ligand>
        <name>FMN</name>
        <dbReference type="ChEBI" id="CHEBI:58210"/>
    </ligand>
</feature>
<dbReference type="PANTHER" id="PTHR10578:SF107">
    <property type="entry name" value="2-HYDROXYACID OXIDASE 1"/>
    <property type="match status" value="1"/>
</dbReference>
<feature type="domain" description="FMN hydroxy acid dehydrogenase" evidence="8">
    <location>
        <begin position="99"/>
        <end position="403"/>
    </location>
</feature>
<name>A0A1G8N7V8_9RHOO</name>
<evidence type="ECO:0000313" key="10">
    <source>
        <dbReference type="Proteomes" id="UP000198607"/>
    </source>
</evidence>
<dbReference type="PROSITE" id="PS51349">
    <property type="entry name" value="FMN_HYDROXY_ACID_DH_2"/>
    <property type="match status" value="1"/>
</dbReference>
<dbReference type="NCBIfam" id="TIGR01409">
    <property type="entry name" value="TAT_signal_seq"/>
    <property type="match status" value="1"/>
</dbReference>
<dbReference type="PROSITE" id="PS51318">
    <property type="entry name" value="TAT"/>
    <property type="match status" value="1"/>
</dbReference>
<feature type="binding site" evidence="7">
    <location>
        <position position="300"/>
    </location>
    <ligand>
        <name>FMN</name>
        <dbReference type="ChEBI" id="CHEBI:58210"/>
    </ligand>
</feature>
<dbReference type="RefSeq" id="WP_091940475.1">
    <property type="nucleotide sequence ID" value="NZ_FNCY01000028.1"/>
</dbReference>
<dbReference type="AlphaFoldDB" id="A0A1G8N7V8"/>
<feature type="binding site" evidence="7">
    <location>
        <position position="278"/>
    </location>
    <ligand>
        <name>FMN</name>
        <dbReference type="ChEBI" id="CHEBI:58210"/>
    </ligand>
</feature>
<evidence type="ECO:0000259" key="8">
    <source>
        <dbReference type="PROSITE" id="PS51349"/>
    </source>
</evidence>
<dbReference type="Proteomes" id="UP000198607">
    <property type="component" value="Unassembled WGS sequence"/>
</dbReference>
<evidence type="ECO:0000256" key="2">
    <source>
        <dbReference type="ARBA" id="ARBA00022630"/>
    </source>
</evidence>
<dbReference type="InterPro" id="IPR000262">
    <property type="entry name" value="FMN-dep_DH"/>
</dbReference>
<dbReference type="STRING" id="83767.SAMN05660652_03991"/>
<keyword evidence="2 7" id="KW-0285">Flavoprotein</keyword>
<evidence type="ECO:0000256" key="4">
    <source>
        <dbReference type="ARBA" id="ARBA00023002"/>
    </source>
</evidence>
<feature type="binding site" evidence="7">
    <location>
        <position position="302"/>
    </location>
    <ligand>
        <name>glyoxylate</name>
        <dbReference type="ChEBI" id="CHEBI:36655"/>
    </ligand>
</feature>
<dbReference type="EMBL" id="FNCY01000028">
    <property type="protein sequence ID" value="SDI75660.1"/>
    <property type="molecule type" value="Genomic_DNA"/>
</dbReference>
<evidence type="ECO:0000256" key="6">
    <source>
        <dbReference type="PIRSR" id="PIRSR000138-1"/>
    </source>
</evidence>
<dbReference type="CDD" id="cd02809">
    <property type="entry name" value="alpha_hydroxyacid_oxid_FMN"/>
    <property type="match status" value="1"/>
</dbReference>
<dbReference type="GO" id="GO:0010181">
    <property type="term" value="F:FMN binding"/>
    <property type="evidence" value="ECO:0007669"/>
    <property type="project" value="InterPro"/>
</dbReference>
<proteinExistence type="inferred from homology"/>
<reference evidence="9 10" key="1">
    <citation type="submission" date="2016-10" db="EMBL/GenBank/DDBJ databases">
        <authorList>
            <person name="de Groot N.N."/>
        </authorList>
    </citation>
    <scope>NUCLEOTIDE SEQUENCE [LARGE SCALE GENOMIC DNA]</scope>
    <source>
        <strain evidence="9 10">DSM 5885</strain>
    </source>
</reference>
<evidence type="ECO:0000256" key="3">
    <source>
        <dbReference type="ARBA" id="ARBA00022643"/>
    </source>
</evidence>
<evidence type="ECO:0000256" key="7">
    <source>
        <dbReference type="PIRSR" id="PIRSR000138-2"/>
    </source>
</evidence>
<dbReference type="InterPro" id="IPR012133">
    <property type="entry name" value="Alpha-hydoxy_acid_DH_FMN"/>
</dbReference>
<organism evidence="9 10">
    <name type="scientific">Propionivibrio dicarboxylicus</name>
    <dbReference type="NCBI Taxonomy" id="83767"/>
    <lineage>
        <taxon>Bacteria</taxon>
        <taxon>Pseudomonadati</taxon>
        <taxon>Pseudomonadota</taxon>
        <taxon>Betaproteobacteria</taxon>
        <taxon>Rhodocyclales</taxon>
        <taxon>Rhodocyclaceae</taxon>
        <taxon>Propionivibrio</taxon>
    </lineage>
</organism>
<accession>A0A1G8N7V8</accession>
<dbReference type="OrthoDB" id="9770452at2"/>
<keyword evidence="10" id="KW-1185">Reference proteome</keyword>
<keyword evidence="4" id="KW-0560">Oxidoreductase</keyword>
<comment type="similarity">
    <text evidence="5">Belongs to the FMN-dependent alpha-hydroxy acid dehydrogenase family.</text>
</comment>
<evidence type="ECO:0000313" key="9">
    <source>
        <dbReference type="EMBL" id="SDI75660.1"/>
    </source>
</evidence>
<sequence length="403" mass="42243">MSKQEHHEERVEGLSRRGFITGAAVGAVALTSLVKNEANAQTTAAAASAAGAAEATAKKGQPLKLEEVLKVAREKLYPRCRVCPECNGDACAGEVPGFGGIGSGKAFRNNYDGLARIQFKMRTFHDVKKPDTTISLWGQDLSLPIFAACTGGTTYNMGLTGKMSEDEFIEAMLFGCKAANTVCFVADGIGDPLTVYETRLKAIARSQAKAIAIIKPRTQEEIIKRVRLVEASGAIAFGIDIDSAGRAARALPGQTVEPKTLAQLKEIAASSKLPFIVKGVMTVDEAEMAKAAGAAAIVVSNHGGRVLDHTPATVDVLAPIAAKLKGKITIFVDGGIRYGTDALKCLALGADAVLVGRPFVRGAVGGGPEGVTLMVNKMKNELVDAMVLTGVPNLKKATRKILV</sequence>
<feature type="binding site" evidence="7">
    <location>
        <position position="305"/>
    </location>
    <ligand>
        <name>glyoxylate</name>
        <dbReference type="ChEBI" id="CHEBI:36655"/>
    </ligand>
</feature>
<gene>
    <name evidence="9" type="ORF">SAMN05660652_03991</name>
</gene>
<comment type="cofactor">
    <cofactor evidence="1">
        <name>FMN</name>
        <dbReference type="ChEBI" id="CHEBI:58210"/>
    </cofactor>
</comment>
<dbReference type="SUPFAM" id="SSF51395">
    <property type="entry name" value="FMN-linked oxidoreductases"/>
    <property type="match status" value="1"/>
</dbReference>
<dbReference type="InterPro" id="IPR019546">
    <property type="entry name" value="TAT_signal_bac_arc"/>
</dbReference>
<dbReference type="PANTHER" id="PTHR10578">
    <property type="entry name" value="S -2-HYDROXY-ACID OXIDASE-RELATED"/>
    <property type="match status" value="1"/>
</dbReference>
<protein>
    <submittedName>
        <fullName evidence="9">Tat (Twin-arginine translocation) pathway signal sequence</fullName>
    </submittedName>
</protein>
<feature type="binding site" evidence="7">
    <location>
        <begin position="356"/>
        <end position="357"/>
    </location>
    <ligand>
        <name>FMN</name>
        <dbReference type="ChEBI" id="CHEBI:58210"/>
    </ligand>
</feature>
<dbReference type="GO" id="GO:0016491">
    <property type="term" value="F:oxidoreductase activity"/>
    <property type="evidence" value="ECO:0007669"/>
    <property type="project" value="UniProtKB-KW"/>
</dbReference>
<dbReference type="Pfam" id="PF01070">
    <property type="entry name" value="FMN_dh"/>
    <property type="match status" value="2"/>
</dbReference>
<dbReference type="Gene3D" id="3.20.20.70">
    <property type="entry name" value="Aldolase class I"/>
    <property type="match status" value="1"/>
</dbReference>
<keyword evidence="3 7" id="KW-0288">FMN</keyword>
<feature type="active site" description="Proton acceptor" evidence="6">
    <location>
        <position position="302"/>
    </location>
</feature>
<dbReference type="InterPro" id="IPR037396">
    <property type="entry name" value="FMN_HAD"/>
</dbReference>
<dbReference type="InterPro" id="IPR013785">
    <property type="entry name" value="Aldolase_TIM"/>
</dbReference>
<dbReference type="InterPro" id="IPR006311">
    <property type="entry name" value="TAT_signal"/>
</dbReference>
<evidence type="ECO:0000256" key="5">
    <source>
        <dbReference type="ARBA" id="ARBA00024042"/>
    </source>
</evidence>